<dbReference type="InterPro" id="IPR032710">
    <property type="entry name" value="NTF2-like_dom_sf"/>
</dbReference>
<dbReference type="RefSeq" id="WP_250198942.1">
    <property type="nucleotide sequence ID" value="NZ_CP097636.1"/>
</dbReference>
<protein>
    <submittedName>
        <fullName evidence="2">Nuclear transport factor 2 family protein</fullName>
    </submittedName>
</protein>
<keyword evidence="3" id="KW-1185">Reference proteome</keyword>
<feature type="domain" description="SnoaL-like" evidence="1">
    <location>
        <begin position="19"/>
        <end position="119"/>
    </location>
</feature>
<sequence length="132" mass="14450">MTDVSSTPTDPTARARQLAERYVALWNETDPARRRQQLQALWAEDGSYVDPMMQAQGHGQIEGLIAAVQQRFPDFRFRLAEGSADGHGDRLRFSWHLGPAGVEAPIKGTDFATLNGGRLQAVSGFIDALPTA</sequence>
<dbReference type="SUPFAM" id="SSF54427">
    <property type="entry name" value="NTF2-like"/>
    <property type="match status" value="1"/>
</dbReference>
<proteinExistence type="predicted"/>
<dbReference type="Gene3D" id="3.10.450.50">
    <property type="match status" value="1"/>
</dbReference>
<dbReference type="Proteomes" id="UP001056201">
    <property type="component" value="Chromosome 2"/>
</dbReference>
<organism evidence="2 3">
    <name type="scientific">Aquincola tertiaricarbonis</name>
    <dbReference type="NCBI Taxonomy" id="391953"/>
    <lineage>
        <taxon>Bacteria</taxon>
        <taxon>Pseudomonadati</taxon>
        <taxon>Pseudomonadota</taxon>
        <taxon>Betaproteobacteria</taxon>
        <taxon>Burkholderiales</taxon>
        <taxon>Sphaerotilaceae</taxon>
        <taxon>Aquincola</taxon>
    </lineage>
</organism>
<dbReference type="Pfam" id="PF12680">
    <property type="entry name" value="SnoaL_2"/>
    <property type="match status" value="1"/>
</dbReference>
<dbReference type="EMBL" id="CP097636">
    <property type="protein sequence ID" value="URI10738.1"/>
    <property type="molecule type" value="Genomic_DNA"/>
</dbReference>
<evidence type="ECO:0000259" key="1">
    <source>
        <dbReference type="Pfam" id="PF12680"/>
    </source>
</evidence>
<dbReference type="InterPro" id="IPR037401">
    <property type="entry name" value="SnoaL-like"/>
</dbReference>
<accession>A0ABY4SCL5</accession>
<name>A0ABY4SCL5_AQUTE</name>
<evidence type="ECO:0000313" key="3">
    <source>
        <dbReference type="Proteomes" id="UP001056201"/>
    </source>
</evidence>
<gene>
    <name evidence="2" type="ORF">MW290_17255</name>
</gene>
<reference evidence="2" key="1">
    <citation type="submission" date="2022-05" db="EMBL/GenBank/DDBJ databases">
        <title>An RpoN-dependent PEP-CTERM gene is involved in floc formation of an Aquincola tertiaricarbonis strain.</title>
        <authorList>
            <person name="Qiu D."/>
            <person name="Xia M."/>
        </authorList>
    </citation>
    <scope>NUCLEOTIDE SEQUENCE</scope>
    <source>
        <strain evidence="2">RN12</strain>
    </source>
</reference>
<evidence type="ECO:0000313" key="2">
    <source>
        <dbReference type="EMBL" id="URI10738.1"/>
    </source>
</evidence>